<sequence>MEKIPAFHHVQSQCYKSIVRPPICACCPYYCTVLLLTVPSFLRVSRLGCVYVSLSPILTSVSFSPALMHCSFLVDLFRLQQQQQQQQKTENSKKKNNNNNNQNKNKKKKEEKKITIKKPTDEIPHVDGKVEAEPKACFFFFTLPIHIQDVMYTYMNNSVVCA</sequence>
<feature type="region of interest" description="Disordered" evidence="1">
    <location>
        <begin position="84"/>
        <end position="118"/>
    </location>
</feature>
<organism evidence="2 3">
    <name type="scientific">Daphnia magna</name>
    <dbReference type="NCBI Taxonomy" id="35525"/>
    <lineage>
        <taxon>Eukaryota</taxon>
        <taxon>Metazoa</taxon>
        <taxon>Ecdysozoa</taxon>
        <taxon>Arthropoda</taxon>
        <taxon>Crustacea</taxon>
        <taxon>Branchiopoda</taxon>
        <taxon>Diplostraca</taxon>
        <taxon>Cladocera</taxon>
        <taxon>Anomopoda</taxon>
        <taxon>Daphniidae</taxon>
        <taxon>Daphnia</taxon>
    </lineage>
</organism>
<comment type="caution">
    <text evidence="2">The sequence shown here is derived from an EMBL/GenBank/DDBJ whole genome shotgun (WGS) entry which is preliminary data.</text>
</comment>
<evidence type="ECO:0000313" key="2">
    <source>
        <dbReference type="EMBL" id="KAK4029037.1"/>
    </source>
</evidence>
<name>A0ABR0AV82_9CRUS</name>
<gene>
    <name evidence="2" type="ORF">OUZ56_022050</name>
</gene>
<evidence type="ECO:0000256" key="1">
    <source>
        <dbReference type="SAM" id="MobiDB-lite"/>
    </source>
</evidence>
<protein>
    <submittedName>
        <fullName evidence="2">Uncharacterized protein</fullName>
    </submittedName>
</protein>
<proteinExistence type="predicted"/>
<accession>A0ABR0AV82</accession>
<evidence type="ECO:0000313" key="3">
    <source>
        <dbReference type="Proteomes" id="UP001234178"/>
    </source>
</evidence>
<keyword evidence="3" id="KW-1185">Reference proteome</keyword>
<dbReference type="EMBL" id="JAOYFB010000039">
    <property type="protein sequence ID" value="KAK4029037.1"/>
    <property type="molecule type" value="Genomic_DNA"/>
</dbReference>
<dbReference type="Proteomes" id="UP001234178">
    <property type="component" value="Unassembled WGS sequence"/>
</dbReference>
<reference evidence="2 3" key="1">
    <citation type="journal article" date="2023" name="Nucleic Acids Res.">
        <title>The hologenome of Daphnia magna reveals possible DNA methylation and microbiome-mediated evolution of the host genome.</title>
        <authorList>
            <person name="Chaturvedi A."/>
            <person name="Li X."/>
            <person name="Dhandapani V."/>
            <person name="Marshall H."/>
            <person name="Kissane S."/>
            <person name="Cuenca-Cambronero M."/>
            <person name="Asole G."/>
            <person name="Calvet F."/>
            <person name="Ruiz-Romero M."/>
            <person name="Marangio P."/>
            <person name="Guigo R."/>
            <person name="Rago D."/>
            <person name="Mirbahai L."/>
            <person name="Eastwood N."/>
            <person name="Colbourne J.K."/>
            <person name="Zhou J."/>
            <person name="Mallon E."/>
            <person name="Orsini L."/>
        </authorList>
    </citation>
    <scope>NUCLEOTIDE SEQUENCE [LARGE SCALE GENOMIC DNA]</scope>
    <source>
        <strain evidence="2">LRV0_1</strain>
    </source>
</reference>